<feature type="compositionally biased region" description="Basic and acidic residues" evidence="3">
    <location>
        <begin position="172"/>
        <end position="195"/>
    </location>
</feature>
<dbReference type="PANTHER" id="PTHR31342">
    <property type="entry name" value="PROTEIN CHUP1, CHLOROPLASTIC"/>
    <property type="match status" value="1"/>
</dbReference>
<feature type="compositionally biased region" description="Polar residues" evidence="3">
    <location>
        <begin position="38"/>
        <end position="60"/>
    </location>
</feature>
<keyword evidence="1 2" id="KW-0175">Coiled coil</keyword>
<evidence type="ECO:0008006" key="6">
    <source>
        <dbReference type="Google" id="ProtNLM"/>
    </source>
</evidence>
<evidence type="ECO:0000313" key="5">
    <source>
        <dbReference type="Proteomes" id="UP001642487"/>
    </source>
</evidence>
<dbReference type="EMBL" id="OZ021737">
    <property type="protein sequence ID" value="CAK9318428.1"/>
    <property type="molecule type" value="Genomic_DNA"/>
</dbReference>
<name>A0ABP0YHB1_9ROSI</name>
<sequence>MEQRGKSTPMKNSMMSSRGGRVSLKAMESPKRMVSVSAVESTPQSGVKKQSSRVSRSLTPNAPKKGRDGENVGVLARTVNRGGLKQVSHRRSFSVSGSCANVKDCNGVKSGLQEKLCFAEDLIKDLQSQLVVLKEELQKSQSMNLELQSQNDLLVRDLAAAEAKFANVSNNDQRESAAEDSQRNAEDNQKLENGKLETSSCRNARDMQCKAPPPRAPPPPPPPLPVQSMPRAAATQKSPDLVRLFHSLRKKEGKRDPPLLGKPAAINAHNSIVGEIQNRSAHLLAVKADIETKGEFINGLIDKVLVAAHTDIEDILKFVDWLDSQLSSLADERAVLKHFNWPEKKADAMREAAIEYRALKLLENEVSFYKDDTNSPCEAALKKMASLLDKSERAVQRLITLRSAVMHSYQDMKLPTTWMLDSGIMSKIKQASMNLAKMYMKRVKTELDSIRSSDKESNQESLLLQGIHFAYRTHQFAGGLDSETLCAFEEIKQWVPRQVLGRSHSQGLTVGIPSS</sequence>
<feature type="coiled-coil region" evidence="2">
    <location>
        <begin position="123"/>
        <end position="164"/>
    </location>
</feature>
<organism evidence="4 5">
    <name type="scientific">Citrullus colocynthis</name>
    <name type="common">colocynth</name>
    <dbReference type="NCBI Taxonomy" id="252529"/>
    <lineage>
        <taxon>Eukaryota</taxon>
        <taxon>Viridiplantae</taxon>
        <taxon>Streptophyta</taxon>
        <taxon>Embryophyta</taxon>
        <taxon>Tracheophyta</taxon>
        <taxon>Spermatophyta</taxon>
        <taxon>Magnoliopsida</taxon>
        <taxon>eudicotyledons</taxon>
        <taxon>Gunneridae</taxon>
        <taxon>Pentapetalae</taxon>
        <taxon>rosids</taxon>
        <taxon>fabids</taxon>
        <taxon>Cucurbitales</taxon>
        <taxon>Cucurbitaceae</taxon>
        <taxon>Benincaseae</taxon>
        <taxon>Citrullus</taxon>
    </lineage>
</organism>
<protein>
    <recommendedName>
        <fullName evidence="6">Protein CHUP1, chloroplastic</fullName>
    </recommendedName>
</protein>
<accession>A0ABP0YHB1</accession>
<evidence type="ECO:0000256" key="1">
    <source>
        <dbReference type="ARBA" id="ARBA00023054"/>
    </source>
</evidence>
<dbReference type="Proteomes" id="UP001642487">
    <property type="component" value="Chromosome 3"/>
</dbReference>
<reference evidence="4 5" key="1">
    <citation type="submission" date="2024-03" db="EMBL/GenBank/DDBJ databases">
        <authorList>
            <person name="Gkanogiannis A."/>
            <person name="Becerra Lopez-Lavalle L."/>
        </authorList>
    </citation>
    <scope>NUCLEOTIDE SEQUENCE [LARGE SCALE GENOMIC DNA]</scope>
</reference>
<evidence type="ECO:0000256" key="3">
    <source>
        <dbReference type="SAM" id="MobiDB-lite"/>
    </source>
</evidence>
<dbReference type="PANTHER" id="PTHR31342:SF43">
    <property type="entry name" value="F11A17.16"/>
    <property type="match status" value="1"/>
</dbReference>
<proteinExistence type="predicted"/>
<dbReference type="InterPro" id="IPR040265">
    <property type="entry name" value="CHUP1/IPGA1-like"/>
</dbReference>
<evidence type="ECO:0000256" key="2">
    <source>
        <dbReference type="SAM" id="Coils"/>
    </source>
</evidence>
<feature type="compositionally biased region" description="Pro residues" evidence="3">
    <location>
        <begin position="211"/>
        <end position="225"/>
    </location>
</feature>
<feature type="region of interest" description="Disordered" evidence="3">
    <location>
        <begin position="1"/>
        <end position="71"/>
    </location>
</feature>
<feature type="region of interest" description="Disordered" evidence="3">
    <location>
        <begin position="166"/>
        <end position="236"/>
    </location>
</feature>
<evidence type="ECO:0000313" key="4">
    <source>
        <dbReference type="EMBL" id="CAK9318428.1"/>
    </source>
</evidence>
<keyword evidence="5" id="KW-1185">Reference proteome</keyword>
<gene>
    <name evidence="4" type="ORF">CITCOLO1_LOCUS10393</name>
</gene>